<evidence type="ECO:0000313" key="6">
    <source>
        <dbReference type="Proteomes" id="UP000030645"/>
    </source>
</evidence>
<dbReference type="PANTHER" id="PTHR11449">
    <property type="entry name" value="RIBOSOMAL PROTEIN L30"/>
    <property type="match status" value="1"/>
</dbReference>
<evidence type="ECO:0000313" key="5">
    <source>
        <dbReference type="EMBL" id="EXC06688.1"/>
    </source>
</evidence>
<dbReference type="STRING" id="981085.W9S0K7"/>
<dbReference type="InterPro" id="IPR029064">
    <property type="entry name" value="Ribosomal_eL30-like_sf"/>
</dbReference>
<evidence type="ECO:0000256" key="3">
    <source>
        <dbReference type="ARBA" id="ARBA00023274"/>
    </source>
</evidence>
<keyword evidence="2 5" id="KW-0689">Ribosomal protein</keyword>
<evidence type="ECO:0000256" key="1">
    <source>
        <dbReference type="ARBA" id="ARBA00007326"/>
    </source>
</evidence>
<keyword evidence="3" id="KW-0687">Ribonucleoprotein</keyword>
<protein>
    <submittedName>
        <fullName evidence="5">Putative 60S ribosomal protein L30-1</fullName>
    </submittedName>
</protein>
<organism evidence="5 6">
    <name type="scientific">Morus notabilis</name>
    <dbReference type="NCBI Taxonomy" id="981085"/>
    <lineage>
        <taxon>Eukaryota</taxon>
        <taxon>Viridiplantae</taxon>
        <taxon>Streptophyta</taxon>
        <taxon>Embryophyta</taxon>
        <taxon>Tracheophyta</taxon>
        <taxon>Spermatophyta</taxon>
        <taxon>Magnoliopsida</taxon>
        <taxon>eudicotyledons</taxon>
        <taxon>Gunneridae</taxon>
        <taxon>Pentapetalae</taxon>
        <taxon>rosids</taxon>
        <taxon>fabids</taxon>
        <taxon>Rosales</taxon>
        <taxon>Moraceae</taxon>
        <taxon>Moreae</taxon>
        <taxon>Morus</taxon>
    </lineage>
</organism>
<name>W9S0K7_9ROSA</name>
<dbReference type="AlphaFoldDB" id="W9S0K7"/>
<dbReference type="PROSITE" id="PS00993">
    <property type="entry name" value="RIBOSOMAL_L30E_2"/>
    <property type="match status" value="1"/>
</dbReference>
<evidence type="ECO:0000256" key="2">
    <source>
        <dbReference type="ARBA" id="ARBA00022980"/>
    </source>
</evidence>
<dbReference type="Pfam" id="PF01248">
    <property type="entry name" value="Ribosomal_L7Ae"/>
    <property type="match status" value="1"/>
</dbReference>
<feature type="domain" description="Ribosomal protein eL8/eL30/eS12/Gadd45" evidence="4">
    <location>
        <begin position="26"/>
        <end position="67"/>
    </location>
</feature>
<keyword evidence="6" id="KW-1185">Reference proteome</keyword>
<reference evidence="6" key="1">
    <citation type="submission" date="2013-01" db="EMBL/GenBank/DDBJ databases">
        <title>Draft Genome Sequence of a Mulberry Tree, Morus notabilis C.K. Schneid.</title>
        <authorList>
            <person name="He N."/>
            <person name="Zhao S."/>
        </authorList>
    </citation>
    <scope>NUCLEOTIDE SEQUENCE</scope>
</reference>
<comment type="similarity">
    <text evidence="1">Belongs to the eukaryotic ribosomal protein eL30 family.</text>
</comment>
<dbReference type="PROSITE" id="PS51257">
    <property type="entry name" value="PROKAR_LIPOPROTEIN"/>
    <property type="match status" value="1"/>
</dbReference>
<proteinExistence type="inferred from homology"/>
<dbReference type="SUPFAM" id="SSF55315">
    <property type="entry name" value="L30e-like"/>
    <property type="match status" value="1"/>
</dbReference>
<dbReference type="GO" id="GO:1990904">
    <property type="term" value="C:ribonucleoprotein complex"/>
    <property type="evidence" value="ECO:0007669"/>
    <property type="project" value="UniProtKB-KW"/>
</dbReference>
<accession>W9S0K7</accession>
<dbReference type="eggNOG" id="KOG2988">
    <property type="taxonomic scope" value="Eukaryota"/>
</dbReference>
<dbReference type="InterPro" id="IPR022991">
    <property type="entry name" value="Ribosomal_eL30_CS"/>
</dbReference>
<dbReference type="GO" id="GO:0003723">
    <property type="term" value="F:RNA binding"/>
    <property type="evidence" value="ECO:0007669"/>
    <property type="project" value="InterPro"/>
</dbReference>
<dbReference type="Proteomes" id="UP000030645">
    <property type="component" value="Unassembled WGS sequence"/>
</dbReference>
<sequence length="74" mass="8112">MKAPIDTFFLEGRARVSNLYHGSCSCRVEAPCLLVFRLDNVDLGTACGKYYRVSCLSILDPGDSDIIKSLPGDQ</sequence>
<dbReference type="EMBL" id="KE345565">
    <property type="protein sequence ID" value="EXC06688.1"/>
    <property type="molecule type" value="Genomic_DNA"/>
</dbReference>
<dbReference type="InterPro" id="IPR004038">
    <property type="entry name" value="Ribosomal_eL8/eL30/eS12/Gad45"/>
</dbReference>
<evidence type="ECO:0000259" key="4">
    <source>
        <dbReference type="Pfam" id="PF01248"/>
    </source>
</evidence>
<gene>
    <name evidence="5" type="ORF">L484_021524</name>
</gene>
<dbReference type="GO" id="GO:0005840">
    <property type="term" value="C:ribosome"/>
    <property type="evidence" value="ECO:0007669"/>
    <property type="project" value="UniProtKB-KW"/>
</dbReference>
<dbReference type="InterPro" id="IPR039109">
    <property type="entry name" value="Ribosomal_eL30-like"/>
</dbReference>
<dbReference type="Gene3D" id="3.30.1330.30">
    <property type="match status" value="1"/>
</dbReference>